<reference evidence="2 3" key="1">
    <citation type="submission" date="2015-06" db="EMBL/GenBank/DDBJ databases">
        <title>Draft genome sequence of an Alphaproteobacteria species associated to the Mediterranean sponge Oscarella lobularis.</title>
        <authorList>
            <person name="Jourda C."/>
            <person name="Santini S."/>
            <person name="Claverie J.-M."/>
        </authorList>
    </citation>
    <scope>NUCLEOTIDE SEQUENCE [LARGE SCALE GENOMIC DNA]</scope>
    <source>
        <strain evidence="2">IGS</strain>
    </source>
</reference>
<evidence type="ECO:0000313" key="3">
    <source>
        <dbReference type="Proteomes" id="UP000037178"/>
    </source>
</evidence>
<protein>
    <submittedName>
        <fullName evidence="2">Uncharacterized protein</fullName>
    </submittedName>
</protein>
<feature type="region of interest" description="Disordered" evidence="1">
    <location>
        <begin position="107"/>
        <end position="131"/>
    </location>
</feature>
<accession>A0A0J9GVU8</accession>
<dbReference type="PATRIC" id="fig|1675527.3.peg.2786"/>
<comment type="caution">
    <text evidence="2">The sequence shown here is derived from an EMBL/GenBank/DDBJ whole genome shotgun (WGS) entry which is preliminary data.</text>
</comment>
<dbReference type="OrthoDB" id="9843680at2"/>
<dbReference type="EMBL" id="LFTY01000002">
    <property type="protein sequence ID" value="KMW57693.1"/>
    <property type="molecule type" value="Genomic_DNA"/>
</dbReference>
<organism evidence="2 3">
    <name type="scientific">Candidatus Rhodobacter oscarellae</name>
    <dbReference type="NCBI Taxonomy" id="1675527"/>
    <lineage>
        <taxon>Bacteria</taxon>
        <taxon>Pseudomonadati</taxon>
        <taxon>Pseudomonadota</taxon>
        <taxon>Alphaproteobacteria</taxon>
        <taxon>Rhodobacterales</taxon>
        <taxon>Rhodobacter group</taxon>
        <taxon>Rhodobacter</taxon>
    </lineage>
</organism>
<dbReference type="AlphaFoldDB" id="A0A0J9GVU8"/>
<keyword evidence="3" id="KW-1185">Reference proteome</keyword>
<evidence type="ECO:0000313" key="2">
    <source>
        <dbReference type="EMBL" id="KMW57693.1"/>
    </source>
</evidence>
<name>A0A0J9GVU8_9RHOB</name>
<sequence>MTPQQKFMKDLEERDYSKLAVPPQFLHFIKMRDKLAYYSLQLRPFFYQDPWDLPVIVDGRRYTPADLVTLQGTGMSSVEFFDLLTDIEVALIEAASRRGIRLRKRPKVDKEDTLGSMPQRTRKAGGYALGE</sequence>
<proteinExistence type="predicted"/>
<dbReference type="Proteomes" id="UP000037178">
    <property type="component" value="Unassembled WGS sequence"/>
</dbReference>
<evidence type="ECO:0000256" key="1">
    <source>
        <dbReference type="SAM" id="MobiDB-lite"/>
    </source>
</evidence>
<gene>
    <name evidence="2" type="ORF">AIOL_002659</name>
</gene>